<dbReference type="GO" id="GO:0015689">
    <property type="term" value="P:molybdate ion transport"/>
    <property type="evidence" value="ECO:0007669"/>
    <property type="project" value="InterPro"/>
</dbReference>
<feature type="binding site" evidence="6">
    <location>
        <position position="144"/>
    </location>
    <ligand>
        <name>molybdate</name>
        <dbReference type="ChEBI" id="CHEBI:36264"/>
    </ligand>
</feature>
<evidence type="ECO:0000256" key="5">
    <source>
        <dbReference type="ARBA" id="ARBA00062515"/>
    </source>
</evidence>
<evidence type="ECO:0000256" key="6">
    <source>
        <dbReference type="PIRSR" id="PIRSR004846-1"/>
    </source>
</evidence>
<evidence type="ECO:0000313" key="9">
    <source>
        <dbReference type="Proteomes" id="UP000030451"/>
    </source>
</evidence>
<dbReference type="GO" id="GO:0030973">
    <property type="term" value="F:molybdate ion binding"/>
    <property type="evidence" value="ECO:0007669"/>
    <property type="project" value="TreeGrafter"/>
</dbReference>
<evidence type="ECO:0000313" key="8">
    <source>
        <dbReference type="EMBL" id="KGY10519.1"/>
    </source>
</evidence>
<feature type="binding site" evidence="6">
    <location>
        <position position="59"/>
    </location>
    <ligand>
        <name>molybdate</name>
        <dbReference type="ChEBI" id="CHEBI:36264"/>
    </ligand>
</feature>
<name>A0A0A5I468_PHOS4</name>
<evidence type="ECO:0000256" key="3">
    <source>
        <dbReference type="ARBA" id="ARBA00022723"/>
    </source>
</evidence>
<dbReference type="GO" id="GO:1901359">
    <property type="term" value="F:tungstate binding"/>
    <property type="evidence" value="ECO:0007669"/>
    <property type="project" value="UniProtKB-ARBA"/>
</dbReference>
<evidence type="ECO:0000256" key="4">
    <source>
        <dbReference type="ARBA" id="ARBA00022729"/>
    </source>
</evidence>
<dbReference type="NCBIfam" id="TIGR01256">
    <property type="entry name" value="modA"/>
    <property type="match status" value="1"/>
</dbReference>
<dbReference type="GO" id="GO:0046872">
    <property type="term" value="F:metal ion binding"/>
    <property type="evidence" value="ECO:0007669"/>
    <property type="project" value="UniProtKB-KW"/>
</dbReference>
<keyword evidence="3 6" id="KW-0479">Metal-binding</keyword>
<organism evidence="8 9">
    <name type="scientific">Photobacterium sp. (strain ATCC 43367)</name>
    <dbReference type="NCBI Taxonomy" id="379097"/>
    <lineage>
        <taxon>Bacteria</taxon>
        <taxon>Pseudomonadati</taxon>
        <taxon>Pseudomonadota</taxon>
        <taxon>Gammaproteobacteria</taxon>
        <taxon>Vibrionales</taxon>
        <taxon>Vibrionaceae</taxon>
        <taxon>Vibrio</taxon>
        <taxon>Vibrio oreintalis group</taxon>
    </lineage>
</organism>
<feature type="signal peptide" evidence="7">
    <location>
        <begin position="1"/>
        <end position="21"/>
    </location>
</feature>
<comment type="similarity">
    <text evidence="1">Belongs to the bacterial solute-binding protein ModA family.</text>
</comment>
<keyword evidence="4 7" id="KW-0732">Signal</keyword>
<dbReference type="InterPro" id="IPR005950">
    <property type="entry name" value="ModA"/>
</dbReference>
<feature type="binding site" evidence="6">
    <location>
        <position position="189"/>
    </location>
    <ligand>
        <name>molybdate</name>
        <dbReference type="ChEBI" id="CHEBI:36264"/>
    </ligand>
</feature>
<dbReference type="FunFam" id="3.40.190.10:FF:000035">
    <property type="entry name" value="Molybdate ABC transporter substrate-binding protein"/>
    <property type="match status" value="1"/>
</dbReference>
<dbReference type="Proteomes" id="UP000030451">
    <property type="component" value="Unassembled WGS sequence"/>
</dbReference>
<dbReference type="STRING" id="379097.SE23_04100"/>
<dbReference type="SUPFAM" id="SSF53850">
    <property type="entry name" value="Periplasmic binding protein-like II"/>
    <property type="match status" value="1"/>
</dbReference>
<dbReference type="EMBL" id="JRWP01000003">
    <property type="protein sequence ID" value="KGY10519.1"/>
    <property type="molecule type" value="Genomic_DNA"/>
</dbReference>
<comment type="subunit">
    <text evidence="5">The complex is composed of two ATP-binding proteins (ModC), two transmembrane proteins (ModB) and a solute-binding protein (ModA).</text>
</comment>
<dbReference type="PANTHER" id="PTHR30632">
    <property type="entry name" value="MOLYBDATE-BINDING PERIPLASMIC PROTEIN"/>
    <property type="match status" value="1"/>
</dbReference>
<evidence type="ECO:0000256" key="1">
    <source>
        <dbReference type="ARBA" id="ARBA00009175"/>
    </source>
</evidence>
<dbReference type="GO" id="GO:0030288">
    <property type="term" value="C:outer membrane-bounded periplasmic space"/>
    <property type="evidence" value="ECO:0007669"/>
    <property type="project" value="TreeGrafter"/>
</dbReference>
<dbReference type="PIRSF" id="PIRSF004846">
    <property type="entry name" value="ModA"/>
    <property type="match status" value="1"/>
</dbReference>
<keyword evidence="2 6" id="KW-0500">Molybdenum</keyword>
<gene>
    <name evidence="8" type="primary">modA</name>
    <name evidence="8" type="ORF">NM06_01540</name>
</gene>
<proteinExistence type="inferred from homology"/>
<dbReference type="AlphaFoldDB" id="A0A0A5I468"/>
<sequence>MNFIPTITVAILAIFSISANAADKLRVYAASSMTSALTQIAEQFEKNNDIDVTLVFGGSSSLARQLVNGAPGDVFISANDKWMDYVVKTNSLKSDAVTSIASNRLVVIASKGSSTHLEVGDTQSWRNALGNSRLAIGQTNAVPAGIYAKQALENLGQWEFLKGHLAPTSNVRIALTLVERQEAPLGIVYHTDALSSDGVTSIAIFDPSLHSPISYPAIELRSTPLSTEFLRYLKSEDAKAILQKHGFQ</sequence>
<reference evidence="8 9" key="1">
    <citation type="submission" date="2014-10" db="EMBL/GenBank/DDBJ databases">
        <title>Genome sequencing of Vibrio sinaloensis T08.</title>
        <authorList>
            <person name="Chan K.-G."/>
            <person name="Mohamad N.I."/>
        </authorList>
    </citation>
    <scope>NUCLEOTIDE SEQUENCE [LARGE SCALE GENOMIC DNA]</scope>
    <source>
        <strain evidence="8 9">T08</strain>
    </source>
</reference>
<dbReference type="OrthoDB" id="9785015at2"/>
<dbReference type="RefSeq" id="WP_038187243.1">
    <property type="nucleotide sequence ID" value="NZ_JRWP01000003.1"/>
</dbReference>
<accession>A0A0A5I468</accession>
<comment type="caution">
    <text evidence="8">The sequence shown here is derived from an EMBL/GenBank/DDBJ whole genome shotgun (WGS) entry which is preliminary data.</text>
</comment>
<feature type="binding site" evidence="6">
    <location>
        <position position="32"/>
    </location>
    <ligand>
        <name>molybdate</name>
        <dbReference type="ChEBI" id="CHEBI:36264"/>
    </ligand>
</feature>
<dbReference type="Pfam" id="PF13531">
    <property type="entry name" value="SBP_bac_11"/>
    <property type="match status" value="1"/>
</dbReference>
<feature type="binding site" evidence="6">
    <location>
        <position position="171"/>
    </location>
    <ligand>
        <name>molybdate</name>
        <dbReference type="ChEBI" id="CHEBI:36264"/>
    </ligand>
</feature>
<feature type="chain" id="PRO_5002022559" evidence="7">
    <location>
        <begin position="22"/>
        <end position="248"/>
    </location>
</feature>
<dbReference type="Gene3D" id="3.40.190.10">
    <property type="entry name" value="Periplasmic binding protein-like II"/>
    <property type="match status" value="2"/>
</dbReference>
<dbReference type="PANTHER" id="PTHR30632:SF17">
    <property type="entry name" value="MOLYBDATE-BINDING PROTEIN MODA"/>
    <property type="match status" value="1"/>
</dbReference>
<evidence type="ECO:0000256" key="2">
    <source>
        <dbReference type="ARBA" id="ARBA00022505"/>
    </source>
</evidence>
<evidence type="ECO:0000256" key="7">
    <source>
        <dbReference type="SAM" id="SignalP"/>
    </source>
</evidence>
<protein>
    <submittedName>
        <fullName evidence="8">Molybdate transporter</fullName>
    </submittedName>
</protein>
<dbReference type="InterPro" id="IPR050682">
    <property type="entry name" value="ModA/WtpA"/>
</dbReference>